<dbReference type="Proteomes" id="UP001595962">
    <property type="component" value="Unassembled WGS sequence"/>
</dbReference>
<dbReference type="InterPro" id="IPR050708">
    <property type="entry name" value="T6SS_VgrG/RHS"/>
</dbReference>
<dbReference type="InterPro" id="IPR022385">
    <property type="entry name" value="Rhs_assc_core"/>
</dbReference>
<name>A0ABV9JH30_9GAMM</name>
<dbReference type="InterPro" id="IPR031325">
    <property type="entry name" value="RHS_repeat"/>
</dbReference>
<dbReference type="PANTHER" id="PTHR32305">
    <property type="match status" value="1"/>
</dbReference>
<evidence type="ECO:0000256" key="1">
    <source>
        <dbReference type="ARBA" id="ARBA00022737"/>
    </source>
</evidence>
<keyword evidence="5" id="KW-1185">Reference proteome</keyword>
<evidence type="ECO:0000313" key="5">
    <source>
        <dbReference type="Proteomes" id="UP001595962"/>
    </source>
</evidence>
<dbReference type="EMBL" id="JBHSGB010000001">
    <property type="protein sequence ID" value="MFC4653748.1"/>
    <property type="molecule type" value="Genomic_DNA"/>
</dbReference>
<dbReference type="Pfam" id="PF05593">
    <property type="entry name" value="RHS_repeat"/>
    <property type="match status" value="2"/>
</dbReference>
<dbReference type="InterPro" id="IPR006530">
    <property type="entry name" value="YD"/>
</dbReference>
<evidence type="ECO:0000313" key="4">
    <source>
        <dbReference type="EMBL" id="MFC4653748.1"/>
    </source>
</evidence>
<gene>
    <name evidence="4" type="ORF">ACFO3I_01790</name>
</gene>
<reference evidence="5" key="1">
    <citation type="journal article" date="2019" name="Int. J. Syst. Evol. Microbiol.">
        <title>The Global Catalogue of Microorganisms (GCM) 10K type strain sequencing project: providing services to taxonomists for standard genome sequencing and annotation.</title>
        <authorList>
            <consortium name="The Broad Institute Genomics Platform"/>
            <consortium name="The Broad Institute Genome Sequencing Center for Infectious Disease"/>
            <person name="Wu L."/>
            <person name="Ma J."/>
        </authorList>
    </citation>
    <scope>NUCLEOTIDE SEQUENCE [LARGE SCALE GENOMIC DNA]</scope>
    <source>
        <strain evidence="5">DT28</strain>
    </source>
</reference>
<feature type="chain" id="PRO_5046202697" evidence="2">
    <location>
        <begin position="22"/>
        <end position="1345"/>
    </location>
</feature>
<dbReference type="NCBIfam" id="TIGR03696">
    <property type="entry name" value="Rhs_assc_core"/>
    <property type="match status" value="1"/>
</dbReference>
<proteinExistence type="predicted"/>
<keyword evidence="1" id="KW-0677">Repeat</keyword>
<accession>A0ABV9JH30</accession>
<evidence type="ECO:0000256" key="2">
    <source>
        <dbReference type="SAM" id="SignalP"/>
    </source>
</evidence>
<comment type="caution">
    <text evidence="4">The sequence shown here is derived from an EMBL/GenBank/DDBJ whole genome shotgun (WGS) entry which is preliminary data.</text>
</comment>
<dbReference type="InterPro" id="IPR056823">
    <property type="entry name" value="TEN-like_YD-shell"/>
</dbReference>
<dbReference type="Pfam" id="PF25023">
    <property type="entry name" value="TEN_YD-shell"/>
    <property type="match status" value="1"/>
</dbReference>
<organism evidence="4 5">
    <name type="scientific">Rheinheimera marina</name>
    <dbReference type="NCBI Taxonomy" id="1774958"/>
    <lineage>
        <taxon>Bacteria</taxon>
        <taxon>Pseudomonadati</taxon>
        <taxon>Pseudomonadota</taxon>
        <taxon>Gammaproteobacteria</taxon>
        <taxon>Chromatiales</taxon>
        <taxon>Chromatiaceae</taxon>
        <taxon>Rheinheimera</taxon>
    </lineage>
</organism>
<feature type="signal peptide" evidence="2">
    <location>
        <begin position="1"/>
        <end position="21"/>
    </location>
</feature>
<keyword evidence="2" id="KW-0732">Signal</keyword>
<dbReference type="NCBIfam" id="TIGR01643">
    <property type="entry name" value="YD_repeat_2x"/>
    <property type="match status" value="1"/>
</dbReference>
<sequence length="1345" mass="146159">MFKIRTGLALCCLASAFLSQAEEALPLLKPLSVEKDVNQIDLLSGKFHPQMPVLSVPAAPRLSLESLQRFDSRMTGVLYKSGAFFSGYTERFQTFSVTFGGNTSEQFSCKMDICESTVTTGSEISGVVTNASSSFIYTQGSTGIRVQYNSSSSFVSYANNAAINKDREGTWYATAIYYPDGETINISYDKGFDASVNSLITFHRPTLITSTLGYQIALTYMSNDLATGTGGWSKLQTATLSKSSATGVALAKYTYGTNGTVTDLSGRSWTYSGYANASGGSEASGNFSLTLPGNGSSSQQVSSATLNYSGQSHNLFATSVTNNGLNYSYSYNTSGSPDPRKFFTKVTISGPASYSRMLDLQIYGDVKSQRARITKDTNGLGQSTLYEYTTGDRLQKVTYPEQNRLEFTYDVFGNITQKRQVAKPGSGQADIVETAIYPGASACLDILCFRPSSITDGSGNTTDYTYYADTGAVQTKREPVGDNGERRLTTYTYDNLAGFKRLTKVSVCTPSTCGTQHEQVTKYTYWNNTALVATETKTNGVNSFSQVTSYSYDNAGRQTVADGPDAGTDDAVYSYYDSIGRKTWEIGPKNQFGTRVATNFSYRNQDDQVYQTITGYVKVDAGPSFEGQRLTESKDFNSNGLVTKISQIADTTLSVQQFSYDSRNRLACSATRMNKDYFAALPNDACSLYISGNFGDDRVVKTSYDVLSRETQILTAFNTSAEAVDVAMSYTPNGQVQSRTDGRGNTTSYSYDGFDRLKRTTFADGSYEENSYNANGTLQSLRKRDGVLISHEYDGLLNVTRTYVGGESDIVYDYDGLGRQTLVTRGSQTVGTTYDLAGRVAQSTTNGRSLSYQYDAATNQRTRMTFPDGVYLSYSYAPDGAQTTIQLNGSFTLVSYNYNGFGQLSTITRGNGRNSSLSYTPKGQLENLNHASINTTAFNYNPAGQLNHRTVDNSAWQTAIPVQSQISYYTANELNQYSYIGSNSLTYDNNGNLRTHDGWTYSYNAHNRLTSAVKTGSTLALGYDATGRLNSSTLNGTATTFLYDGNELVAEYNSSGTLLRRYVHGAGSDDPLLWFEGSGTGSPSYLLADERGSVIAESNASGTVTTTHQYGPYGEPINSSASRFRYTGQILLPGTELYHYKARVYHPKLGRFLQTDPLGYKDGINWYAYVGNDPMNMVDPSGGTGVPFPLTPMDKGVGPTGQQDLTLEQQAVGAMLVIGAASLLIPDPTDAFFAGVLARTANVSRGAESTMNGVRLEKQLASDHQLTELASGGGTIISQPAKQANRVAAQYGIDAKNVQKVSSSKHISKDRQSIETHAFRDASTNKVMEPKTMVCIGSRIKKNSC</sequence>
<protein>
    <submittedName>
        <fullName evidence="4">RHS repeat domain-containing protein</fullName>
    </submittedName>
</protein>
<evidence type="ECO:0000259" key="3">
    <source>
        <dbReference type="Pfam" id="PF25023"/>
    </source>
</evidence>
<dbReference type="RefSeq" id="WP_377331263.1">
    <property type="nucleotide sequence ID" value="NZ_JBHSGB010000001.1"/>
</dbReference>
<feature type="domain" description="Teneurin-like YD-shell" evidence="3">
    <location>
        <begin position="971"/>
        <end position="1174"/>
    </location>
</feature>
<dbReference type="PANTHER" id="PTHR32305:SF15">
    <property type="entry name" value="PROTEIN RHSA-RELATED"/>
    <property type="match status" value="1"/>
</dbReference>
<dbReference type="Gene3D" id="2.180.10.10">
    <property type="entry name" value="RHS repeat-associated core"/>
    <property type="match status" value="3"/>
</dbReference>